<name>A0A4D5S100_IXOSC</name>
<protein>
    <submittedName>
        <fullName evidence="1">Putative secreted protein</fullName>
    </submittedName>
</protein>
<reference evidence="1" key="1">
    <citation type="submission" date="2019-04" db="EMBL/GenBank/DDBJ databases">
        <title>An insight into the mialome of Ixodes scapularis.</title>
        <authorList>
            <person name="Ribeiro J.M."/>
            <person name="Mather T.N."/>
            <person name="Karim S."/>
        </authorList>
    </citation>
    <scope>NUCLEOTIDE SEQUENCE</scope>
</reference>
<evidence type="ECO:0000313" key="1">
    <source>
        <dbReference type="EMBL" id="MOY43223.1"/>
    </source>
</evidence>
<organism evidence="1">
    <name type="scientific">Ixodes scapularis</name>
    <name type="common">Black-legged tick</name>
    <name type="synonym">Deer tick</name>
    <dbReference type="NCBI Taxonomy" id="6945"/>
    <lineage>
        <taxon>Eukaryota</taxon>
        <taxon>Metazoa</taxon>
        <taxon>Ecdysozoa</taxon>
        <taxon>Arthropoda</taxon>
        <taxon>Chelicerata</taxon>
        <taxon>Arachnida</taxon>
        <taxon>Acari</taxon>
        <taxon>Parasitiformes</taxon>
        <taxon>Ixodida</taxon>
        <taxon>Ixodoidea</taxon>
        <taxon>Ixodidae</taxon>
        <taxon>Ixodinae</taxon>
        <taxon>Ixodes</taxon>
    </lineage>
</organism>
<dbReference type="AlphaFoldDB" id="A0A4D5S100"/>
<dbReference type="EMBL" id="GHJT01009252">
    <property type="protein sequence ID" value="MOY43223.1"/>
    <property type="molecule type" value="Transcribed_RNA"/>
</dbReference>
<sequence length="91" mass="9717">MTVWKVRSSPARNKSCHIGGATMFALHVASASPHGGPEWFAAAAHTGSFASCLARAVPETAVSLLAWSSAVNVQTEGTLQKLQERFLFLMM</sequence>
<accession>A0A4D5S100</accession>
<proteinExistence type="predicted"/>